<keyword evidence="5 12" id="KW-0347">Helicase</keyword>
<dbReference type="GO" id="GO:0005524">
    <property type="term" value="F:ATP binding"/>
    <property type="evidence" value="ECO:0007669"/>
    <property type="project" value="UniProtKB-KW"/>
</dbReference>
<gene>
    <name evidence="12" type="ORF">TNS_ORF325</name>
</gene>
<evidence type="ECO:0000313" key="12">
    <source>
        <dbReference type="EMBL" id="AHC55043.1"/>
    </source>
</evidence>
<dbReference type="Pfam" id="PF00176">
    <property type="entry name" value="SNF2-rel_dom"/>
    <property type="match status" value="1"/>
</dbReference>
<dbReference type="CDD" id="cd18793">
    <property type="entry name" value="SF2_C_SNF"/>
    <property type="match status" value="1"/>
</dbReference>
<dbReference type="GO" id="GO:0008270">
    <property type="term" value="F:zinc ion binding"/>
    <property type="evidence" value="ECO:0007669"/>
    <property type="project" value="UniProtKB-KW"/>
</dbReference>
<dbReference type="InterPro" id="IPR017907">
    <property type="entry name" value="Znf_RING_CS"/>
</dbReference>
<dbReference type="InterPro" id="IPR038718">
    <property type="entry name" value="SNF2-like_sf"/>
</dbReference>
<keyword evidence="4" id="KW-0378">Hydrolase</keyword>
<evidence type="ECO:0000256" key="6">
    <source>
        <dbReference type="ARBA" id="ARBA00022833"/>
    </source>
</evidence>
<dbReference type="Gene3D" id="3.40.50.300">
    <property type="entry name" value="P-loop containing nucleotide triphosphate hydrolases"/>
    <property type="match status" value="1"/>
</dbReference>
<feature type="coiled-coil region" evidence="9">
    <location>
        <begin position="324"/>
        <end position="390"/>
    </location>
</feature>
<dbReference type="SUPFAM" id="SSF57850">
    <property type="entry name" value="RING/U-box"/>
    <property type="match status" value="1"/>
</dbReference>
<dbReference type="GO" id="GO:0016787">
    <property type="term" value="F:hydrolase activity"/>
    <property type="evidence" value="ECO:0007669"/>
    <property type="project" value="UniProtKB-KW"/>
</dbReference>
<dbReference type="Gene3D" id="3.40.50.10810">
    <property type="entry name" value="Tandem AAA-ATPase domain"/>
    <property type="match status" value="1"/>
</dbReference>
<organism evidence="12 13">
    <name type="scientific">Tunisvirus fontaine2</name>
    <dbReference type="NCBI Taxonomy" id="1421067"/>
    <lineage>
        <taxon>Viruses</taxon>
        <taxon>Varidnaviria</taxon>
        <taxon>Bamfordvirae</taxon>
        <taxon>Nucleocytoviricota</taxon>
        <taxon>Megaviricetes</taxon>
        <taxon>Pimascovirales</taxon>
        <taxon>Pimascovirales incertae sedis</taxon>
        <taxon>Marseilleviridae</taxon>
        <taxon>Losannavirus</taxon>
        <taxon>Losannavirus tunisense</taxon>
    </lineage>
</organism>
<keyword evidence="3 8" id="KW-0863">Zinc-finger</keyword>
<sequence length="586" mass="67032">MESFSDTESFSDEHPTIIQPRFLDIQLYEHQKTTVHRMLEMEKEKKVVTNYGATINTKLAIIGDEPGYGKTLSVCTLIALAKLRPTDEEISEVYRGSTRVQCGPLVSVEYTAIEDVRDIFMDATLVVCSTSIIAQWEKTLKLAKGRVRIIKILTRKDIMEFAKTSHDFGTRKEVVVLCSDRMYNNLSKLLQGFVWKRFVFDEPASVHIAGMQPWKACFSWFITATYHLFYESRNFIQRGKRSFLKDVLMYLGKDEIDALVIKNSFEYIISSQNLPHPIEIVHRCFENAVGGAVQDFVSYEVQEMIMAGNIAGAISSLGGDPDEKNIYEAARHKLQKRLNKARGKLSEYKKYEGSEDDYERSLFEKWNDVRIETKQKIRNLEERMQEALESSCPICCCELSEPVLAPCCQHIFCGGCIFPWLTRDGTAGSSCPTCRAELLAANLIVLSKEPRKKCEMPMKEKKEERVLTKIEHIEELVKDESAHILIFSSHEDSFEGVERLLKDLGIEYGMIKGHKSSRERVISMFMTGKLRIVLINARFNASGIDLQKADRVILLHDMKDYIRRQAIGRAQRLGRVGALEVHSFLE</sequence>
<evidence type="ECO:0000256" key="7">
    <source>
        <dbReference type="ARBA" id="ARBA00022840"/>
    </source>
</evidence>
<evidence type="ECO:0000256" key="9">
    <source>
        <dbReference type="SAM" id="Coils"/>
    </source>
</evidence>
<accession>V9SDS0</accession>
<evidence type="ECO:0000256" key="8">
    <source>
        <dbReference type="PROSITE-ProRule" id="PRU00175"/>
    </source>
</evidence>
<reference evidence="12 13" key="1">
    <citation type="journal article" date="2014" name="Arch. Virol.">
        <title>Complete genome sequence of Tunisvirus, a new member of the proposed family Marseilleviridae.</title>
        <authorList>
            <person name="Aherfi S."/>
            <person name="Boughalmi M."/>
            <person name="Pagnier I."/>
            <person name="Fournous G."/>
            <person name="La Scola B."/>
            <person name="Raoult D."/>
            <person name="Colson P."/>
        </authorList>
    </citation>
    <scope>NUCLEOTIDE SEQUENCE [LARGE SCALE GENOMIC DNA]</scope>
    <source>
        <strain evidence="12 13">U484</strain>
    </source>
</reference>
<dbReference type="PANTHER" id="PTHR45626">
    <property type="entry name" value="TRANSCRIPTION TERMINATION FACTOR 2-RELATED"/>
    <property type="match status" value="1"/>
</dbReference>
<feature type="domain" description="Helicase C-terminal" evidence="11">
    <location>
        <begin position="469"/>
        <end position="586"/>
    </location>
</feature>
<dbReference type="Gene3D" id="3.30.40.10">
    <property type="entry name" value="Zinc/RING finger domain, C3HC4 (zinc finger)"/>
    <property type="match status" value="1"/>
</dbReference>
<evidence type="ECO:0000259" key="10">
    <source>
        <dbReference type="PROSITE" id="PS50089"/>
    </source>
</evidence>
<dbReference type="InterPro" id="IPR001650">
    <property type="entry name" value="Helicase_C-like"/>
</dbReference>
<dbReference type="SUPFAM" id="SSF52540">
    <property type="entry name" value="P-loop containing nucleoside triphosphate hydrolases"/>
    <property type="match status" value="2"/>
</dbReference>
<dbReference type="PROSITE" id="PS00518">
    <property type="entry name" value="ZF_RING_1"/>
    <property type="match status" value="1"/>
</dbReference>
<dbReference type="Proteomes" id="UP000232615">
    <property type="component" value="Segment"/>
</dbReference>
<dbReference type="InterPro" id="IPR050628">
    <property type="entry name" value="SNF2_RAD54_helicase_TF"/>
</dbReference>
<evidence type="ECO:0000259" key="11">
    <source>
        <dbReference type="PROSITE" id="PS51194"/>
    </source>
</evidence>
<keyword evidence="7" id="KW-0067">ATP-binding</keyword>
<evidence type="ECO:0000256" key="1">
    <source>
        <dbReference type="ARBA" id="ARBA00022723"/>
    </source>
</evidence>
<feature type="domain" description="RING-type" evidence="10">
    <location>
        <begin position="392"/>
        <end position="435"/>
    </location>
</feature>
<dbReference type="GO" id="GO:0008094">
    <property type="term" value="F:ATP-dependent activity, acting on DNA"/>
    <property type="evidence" value="ECO:0007669"/>
    <property type="project" value="TreeGrafter"/>
</dbReference>
<keyword evidence="9" id="KW-0175">Coiled coil</keyword>
<evidence type="ECO:0000256" key="3">
    <source>
        <dbReference type="ARBA" id="ARBA00022771"/>
    </source>
</evidence>
<dbReference type="Pfam" id="PF13639">
    <property type="entry name" value="zf-RING_2"/>
    <property type="match status" value="1"/>
</dbReference>
<dbReference type="Pfam" id="PF00271">
    <property type="entry name" value="Helicase_C"/>
    <property type="match status" value="1"/>
</dbReference>
<dbReference type="EMBL" id="KF483846">
    <property type="protein sequence ID" value="AHC55043.1"/>
    <property type="molecule type" value="Genomic_DNA"/>
</dbReference>
<keyword evidence="13" id="KW-1185">Reference proteome</keyword>
<dbReference type="SMART" id="SM00184">
    <property type="entry name" value="RING"/>
    <property type="match status" value="1"/>
</dbReference>
<dbReference type="GO" id="GO:0004386">
    <property type="term" value="F:helicase activity"/>
    <property type="evidence" value="ECO:0007669"/>
    <property type="project" value="UniProtKB-KW"/>
</dbReference>
<evidence type="ECO:0000256" key="4">
    <source>
        <dbReference type="ARBA" id="ARBA00022801"/>
    </source>
</evidence>
<proteinExistence type="predicted"/>
<dbReference type="SMART" id="SM00490">
    <property type="entry name" value="HELICc"/>
    <property type="match status" value="1"/>
</dbReference>
<dbReference type="InterPro" id="IPR001841">
    <property type="entry name" value="Znf_RING"/>
</dbReference>
<dbReference type="InterPro" id="IPR000330">
    <property type="entry name" value="SNF2_N"/>
</dbReference>
<keyword evidence="6" id="KW-0862">Zinc</keyword>
<dbReference type="PROSITE" id="PS51194">
    <property type="entry name" value="HELICASE_CTER"/>
    <property type="match status" value="1"/>
</dbReference>
<keyword evidence="2" id="KW-0547">Nucleotide-binding</keyword>
<dbReference type="InterPro" id="IPR013083">
    <property type="entry name" value="Znf_RING/FYVE/PHD"/>
</dbReference>
<evidence type="ECO:0000256" key="5">
    <source>
        <dbReference type="ARBA" id="ARBA00022806"/>
    </source>
</evidence>
<dbReference type="InterPro" id="IPR027417">
    <property type="entry name" value="P-loop_NTPase"/>
</dbReference>
<dbReference type="PROSITE" id="PS50089">
    <property type="entry name" value="ZF_RING_2"/>
    <property type="match status" value="1"/>
</dbReference>
<keyword evidence="1" id="KW-0479">Metal-binding</keyword>
<dbReference type="InterPro" id="IPR049730">
    <property type="entry name" value="SNF2/RAD54-like_C"/>
</dbReference>
<dbReference type="GO" id="GO:0006281">
    <property type="term" value="P:DNA repair"/>
    <property type="evidence" value="ECO:0007669"/>
    <property type="project" value="TreeGrafter"/>
</dbReference>
<name>V9SDS0_9VIRU</name>
<evidence type="ECO:0000313" key="13">
    <source>
        <dbReference type="Proteomes" id="UP000232615"/>
    </source>
</evidence>
<protein>
    <submittedName>
        <fullName evidence="12">Putative helicase</fullName>
    </submittedName>
</protein>
<evidence type="ECO:0000256" key="2">
    <source>
        <dbReference type="ARBA" id="ARBA00022741"/>
    </source>
</evidence>